<evidence type="ECO:0000256" key="6">
    <source>
        <dbReference type="ARBA" id="ARBA00022771"/>
    </source>
</evidence>
<comment type="function">
    <text evidence="1">May be involved in transcriptional regulation.</text>
</comment>
<feature type="domain" description="C2H2-type" evidence="14">
    <location>
        <begin position="519"/>
        <end position="546"/>
    </location>
</feature>
<evidence type="ECO:0000256" key="13">
    <source>
        <dbReference type="SAM" id="MobiDB-lite"/>
    </source>
</evidence>
<sequence>PLRPYYRFAVAEVSVNNQIHVKNIIASIFNISGLNLEAGLTQHYSIHIGEKPYECTECEEAFNHRSHLTENQHIHTGQKAYGYSECGNTFIDHSDFIHEYGKTFSYHSDFICIIGPTPEESPFYCKECRKAFCDKLSSTRRVRSSSLGRSPMSAVNVEKFLLQRTHSTKMPFEYNHCGKLLSQWNNLTQHLRIHIEEKPYHPSACLSFQCSGTEWRVRGPLLSIVGVSHVRNPTQLGPSTQKTYPCDMHGLLLKNILHLAGYQAIRPGQRPHTRAATDAAECQEVTHQGMTRKGRNLTGASSVQWPFPLCKGITSEVNLEKPSATISHLVSTRESILEKGLMSGVLRTSTLIAHQRVDNEELSYECSERHPVPKPELIHLLEHGQELRTVKRGLSRSTCTGEKAKPEITELTASHLVLTEGAPFEERVTHGASRHSRLEQARDQEKLSEMQEGNLRPGTDIHKETCPRKLSHKHDDFETDDSLYLRVLQERVTTRDAVHERDSQEPGGDPVIDARNNLYRCKECGKGFSKNWALVRHQQIHAGVKPYECSECGKACRYMADFIRHMRFHTGEKPYKCIECGKAFKRRSHLTEHQRIHTGDKPYECKECGKAFTHRSSFIQHNMTHTREKPFLCKECGKAFYYSSSFAQHMRIHTGKKLYKCSECGKAFTHRSTFIQHNMTHTGEKPFLCKECGKAFCLNSSFTQHMRIHTGEKPYECSECGRAFTHRSTFIRHKRTHTGEKPFECKECGKAFCDSSSLIQHMRIHTGERPYECSECGKAFTHHSVFIRHNRTHSGEKPLECKECAKAFYYSSSFTRHMRIHTGEKPYVCRECGKAFTQPANFVRHNRIHTGEKPYECKECEKAFCDNFALTQHMRTHTGEKPFECGECGKAFSHSSSFIHHRKIHTRV</sequence>
<dbReference type="FunFam" id="3.30.160.60:FF:000352">
    <property type="entry name" value="zinc finger protein 3 homolog"/>
    <property type="match status" value="1"/>
</dbReference>
<dbReference type="Proteomes" id="UP000308365">
    <property type="component" value="Unassembled WGS sequence"/>
</dbReference>
<keyword evidence="11" id="KW-0539">Nucleus</keyword>
<proteinExistence type="inferred from homology"/>
<evidence type="ECO:0000256" key="9">
    <source>
        <dbReference type="ARBA" id="ARBA00023125"/>
    </source>
</evidence>
<evidence type="ECO:0000313" key="15">
    <source>
        <dbReference type="EMBL" id="TKC45966.1"/>
    </source>
</evidence>
<dbReference type="FunFam" id="3.30.160.60:FF:000348">
    <property type="entry name" value="zinc finger protein 260"/>
    <property type="match status" value="1"/>
</dbReference>
<evidence type="ECO:0000256" key="3">
    <source>
        <dbReference type="ARBA" id="ARBA00006991"/>
    </source>
</evidence>
<dbReference type="SUPFAM" id="SSF57667">
    <property type="entry name" value="beta-beta-alpha zinc fingers"/>
    <property type="match status" value="10"/>
</dbReference>
<keyword evidence="9" id="KW-0238">DNA-binding</keyword>
<dbReference type="PANTHER" id="PTHR23226:SF425">
    <property type="entry name" value="ZINC FINGER PROTEIN 621"/>
    <property type="match status" value="1"/>
</dbReference>
<feature type="domain" description="C2H2-type" evidence="14">
    <location>
        <begin position="575"/>
        <end position="602"/>
    </location>
</feature>
<feature type="domain" description="C2H2-type" evidence="14">
    <location>
        <begin position="172"/>
        <end position="199"/>
    </location>
</feature>
<feature type="domain" description="C2H2-type" evidence="14">
    <location>
        <begin position="659"/>
        <end position="686"/>
    </location>
</feature>
<evidence type="ECO:0000256" key="2">
    <source>
        <dbReference type="ARBA" id="ARBA00004123"/>
    </source>
</evidence>
<feature type="domain" description="C2H2-type" evidence="14">
    <location>
        <begin position="53"/>
        <end position="80"/>
    </location>
</feature>
<evidence type="ECO:0000256" key="11">
    <source>
        <dbReference type="ARBA" id="ARBA00023242"/>
    </source>
</evidence>
<dbReference type="PROSITE" id="PS50157">
    <property type="entry name" value="ZINC_FINGER_C2H2_2"/>
    <property type="match status" value="16"/>
</dbReference>
<keyword evidence="7" id="KW-0862">Zinc</keyword>
<feature type="domain" description="C2H2-type" evidence="14">
    <location>
        <begin position="631"/>
        <end position="658"/>
    </location>
</feature>
<feature type="domain" description="C2H2-type" evidence="14">
    <location>
        <begin position="687"/>
        <end position="714"/>
    </location>
</feature>
<dbReference type="AlphaFoldDB" id="A0A4U1FB21"/>
<dbReference type="GO" id="GO:0005654">
    <property type="term" value="C:nucleoplasm"/>
    <property type="evidence" value="ECO:0007669"/>
    <property type="project" value="UniProtKB-ARBA"/>
</dbReference>
<evidence type="ECO:0000259" key="14">
    <source>
        <dbReference type="PROSITE" id="PS50157"/>
    </source>
</evidence>
<dbReference type="Gene3D" id="3.30.160.60">
    <property type="entry name" value="Classic Zinc Finger"/>
    <property type="match status" value="17"/>
</dbReference>
<dbReference type="FunFam" id="3.30.160.60:FF:002254">
    <property type="entry name" value="Zinc finger protein 540"/>
    <property type="match status" value="1"/>
</dbReference>
<dbReference type="GO" id="GO:0000978">
    <property type="term" value="F:RNA polymerase II cis-regulatory region sequence-specific DNA binding"/>
    <property type="evidence" value="ECO:0007669"/>
    <property type="project" value="TreeGrafter"/>
</dbReference>
<dbReference type="FunFam" id="3.30.160.60:FF:001498">
    <property type="entry name" value="Zinc finger protein 404"/>
    <property type="match status" value="2"/>
</dbReference>
<feature type="domain" description="C2H2-type" evidence="14">
    <location>
        <begin position="827"/>
        <end position="854"/>
    </location>
</feature>
<keyword evidence="5" id="KW-0677">Repeat</keyword>
<dbReference type="FunFam" id="3.30.160.60:FF:000281">
    <property type="entry name" value="Zinc finger protein 558 isoform X1"/>
    <property type="match status" value="1"/>
</dbReference>
<keyword evidence="6 12" id="KW-0863">Zinc-finger</keyword>
<reference evidence="16" key="1">
    <citation type="journal article" date="2019" name="IScience">
        <title>Narwhal Genome Reveals Long-Term Low Genetic Diversity despite Current Large Abundance Size.</title>
        <authorList>
            <person name="Westbury M.V."/>
            <person name="Petersen B."/>
            <person name="Garde E."/>
            <person name="Heide-Jorgensen M.P."/>
            <person name="Lorenzen E.D."/>
        </authorList>
    </citation>
    <scope>NUCLEOTIDE SEQUENCE [LARGE SCALE GENOMIC DNA]</scope>
</reference>
<keyword evidence="8" id="KW-0805">Transcription regulation</keyword>
<dbReference type="EMBL" id="RWIC01000295">
    <property type="protein sequence ID" value="TKC45966.1"/>
    <property type="molecule type" value="Genomic_DNA"/>
</dbReference>
<comment type="similarity">
    <text evidence="3">Belongs to the krueppel C2H2-type zinc-finger protein family.</text>
</comment>
<feature type="domain" description="C2H2-type" evidence="14">
    <location>
        <begin position="855"/>
        <end position="882"/>
    </location>
</feature>
<gene>
    <name evidence="15" type="ORF">EI555_005229</name>
</gene>
<evidence type="ECO:0000256" key="7">
    <source>
        <dbReference type="ARBA" id="ARBA00022833"/>
    </source>
</evidence>
<feature type="domain" description="C2H2-type" evidence="14">
    <location>
        <begin position="771"/>
        <end position="798"/>
    </location>
</feature>
<dbReference type="InterPro" id="IPR013087">
    <property type="entry name" value="Znf_C2H2_type"/>
</dbReference>
<feature type="domain" description="C2H2-type" evidence="14">
    <location>
        <begin position="883"/>
        <end position="908"/>
    </location>
</feature>
<dbReference type="FunFam" id="3.30.160.60:FF:000099">
    <property type="entry name" value="Zinc finger protein 79"/>
    <property type="match status" value="1"/>
</dbReference>
<keyword evidence="4" id="KW-0479">Metal-binding</keyword>
<dbReference type="FunFam" id="3.30.160.60:FF:000478">
    <property type="entry name" value="Zinc finger protein 133"/>
    <property type="match status" value="1"/>
</dbReference>
<evidence type="ECO:0000256" key="5">
    <source>
        <dbReference type="ARBA" id="ARBA00022737"/>
    </source>
</evidence>
<dbReference type="FunFam" id="3.30.160.60:FF:000877">
    <property type="entry name" value="zinc finger protein 599"/>
    <property type="match status" value="2"/>
</dbReference>
<evidence type="ECO:0000313" key="16">
    <source>
        <dbReference type="Proteomes" id="UP000308365"/>
    </source>
</evidence>
<feature type="non-terminal residue" evidence="15">
    <location>
        <position position="1"/>
    </location>
</feature>
<dbReference type="PROSITE" id="PS00028">
    <property type="entry name" value="ZINC_FINGER_C2H2_1"/>
    <property type="match status" value="14"/>
</dbReference>
<dbReference type="FunFam" id="3.30.160.60:FF:004682">
    <property type="match status" value="2"/>
</dbReference>
<evidence type="ECO:0000256" key="4">
    <source>
        <dbReference type="ARBA" id="ARBA00022723"/>
    </source>
</evidence>
<protein>
    <recommendedName>
        <fullName evidence="14">C2H2-type domain-containing protein</fullName>
    </recommendedName>
</protein>
<dbReference type="FunFam" id="3.30.160.60:FF:002343">
    <property type="entry name" value="Zinc finger protein 33A"/>
    <property type="match status" value="2"/>
</dbReference>
<feature type="domain" description="C2H2-type" evidence="14">
    <location>
        <begin position="715"/>
        <end position="742"/>
    </location>
</feature>
<feature type="region of interest" description="Disordered" evidence="13">
    <location>
        <begin position="426"/>
        <end position="464"/>
    </location>
</feature>
<dbReference type="GO" id="GO:0000981">
    <property type="term" value="F:DNA-binding transcription factor activity, RNA polymerase II-specific"/>
    <property type="evidence" value="ECO:0007669"/>
    <property type="project" value="TreeGrafter"/>
</dbReference>
<feature type="domain" description="C2H2-type" evidence="14">
    <location>
        <begin position="603"/>
        <end position="630"/>
    </location>
</feature>
<feature type="compositionally biased region" description="Basic and acidic residues" evidence="13">
    <location>
        <begin position="436"/>
        <end position="449"/>
    </location>
</feature>
<dbReference type="Pfam" id="PF00096">
    <property type="entry name" value="zf-C2H2"/>
    <property type="match status" value="14"/>
</dbReference>
<dbReference type="PANTHER" id="PTHR23226">
    <property type="entry name" value="ZINC FINGER AND SCAN DOMAIN-CONTAINING"/>
    <property type="match status" value="1"/>
</dbReference>
<feature type="domain" description="C2H2-type" evidence="14">
    <location>
        <begin position="799"/>
        <end position="826"/>
    </location>
</feature>
<dbReference type="GO" id="GO:0008270">
    <property type="term" value="F:zinc ion binding"/>
    <property type="evidence" value="ECO:0007669"/>
    <property type="project" value="UniProtKB-KW"/>
</dbReference>
<comment type="subcellular location">
    <subcellularLocation>
        <location evidence="2">Nucleus</location>
    </subcellularLocation>
</comment>
<evidence type="ECO:0000256" key="1">
    <source>
        <dbReference type="ARBA" id="ARBA00003767"/>
    </source>
</evidence>
<accession>A0A4U1FB21</accession>
<dbReference type="InterPro" id="IPR036236">
    <property type="entry name" value="Znf_C2H2_sf"/>
</dbReference>
<evidence type="ECO:0000256" key="8">
    <source>
        <dbReference type="ARBA" id="ARBA00023015"/>
    </source>
</evidence>
<dbReference type="FunFam" id="3.30.160.60:FF:002017">
    <property type="entry name" value="Zinc finger protein 599"/>
    <property type="match status" value="1"/>
</dbReference>
<comment type="caution">
    <text evidence="15">The sequence shown here is derived from an EMBL/GenBank/DDBJ whole genome shotgun (WGS) entry which is preliminary data.</text>
</comment>
<organism evidence="15 16">
    <name type="scientific">Monodon monoceros</name>
    <name type="common">Narwhal</name>
    <name type="synonym">Ceratodon monodon</name>
    <dbReference type="NCBI Taxonomy" id="40151"/>
    <lineage>
        <taxon>Eukaryota</taxon>
        <taxon>Metazoa</taxon>
        <taxon>Chordata</taxon>
        <taxon>Craniata</taxon>
        <taxon>Vertebrata</taxon>
        <taxon>Euteleostomi</taxon>
        <taxon>Mammalia</taxon>
        <taxon>Eutheria</taxon>
        <taxon>Laurasiatheria</taxon>
        <taxon>Artiodactyla</taxon>
        <taxon>Whippomorpha</taxon>
        <taxon>Cetacea</taxon>
        <taxon>Odontoceti</taxon>
        <taxon>Monodontidae</taxon>
        <taxon>Monodon</taxon>
    </lineage>
</organism>
<evidence type="ECO:0000256" key="12">
    <source>
        <dbReference type="PROSITE-ProRule" id="PRU00042"/>
    </source>
</evidence>
<keyword evidence="10" id="KW-0804">Transcription</keyword>
<dbReference type="FunFam" id="3.30.160.60:FF:000040">
    <property type="entry name" value="RB associated KRAB zinc finger"/>
    <property type="match status" value="1"/>
</dbReference>
<name>A0A4U1FB21_MONMO</name>
<dbReference type="SMART" id="SM00355">
    <property type="entry name" value="ZnF_C2H2"/>
    <property type="match status" value="16"/>
</dbReference>
<feature type="domain" description="C2H2-type" evidence="14">
    <location>
        <begin position="547"/>
        <end position="574"/>
    </location>
</feature>
<evidence type="ECO:0000256" key="10">
    <source>
        <dbReference type="ARBA" id="ARBA00023163"/>
    </source>
</evidence>
<feature type="domain" description="C2H2-type" evidence="14">
    <location>
        <begin position="743"/>
        <end position="770"/>
    </location>
</feature>